<dbReference type="AlphaFoldDB" id="A0A3A2ZCP3"/>
<accession>A0A3A2ZCP3</accession>
<evidence type="ECO:0000313" key="3">
    <source>
        <dbReference type="Proteomes" id="UP000266188"/>
    </source>
</evidence>
<comment type="caution">
    <text evidence="2">The sequence shown here is derived from an EMBL/GenBank/DDBJ whole genome shotgun (WGS) entry which is preliminary data.</text>
</comment>
<dbReference type="Proteomes" id="UP000266188">
    <property type="component" value="Unassembled WGS sequence"/>
</dbReference>
<sequence>MSNTRHTAQYIHDILESYYEIAAKRFVDNVCMQAADYLVTGPSTPLKLLAPSLITRMTPEQFESIAGEDAMVNRKRS</sequence>
<protein>
    <submittedName>
        <fullName evidence="2">DYNc</fullName>
    </submittedName>
</protein>
<feature type="domain" description="GED" evidence="1">
    <location>
        <begin position="8"/>
        <end position="77"/>
    </location>
</feature>
<evidence type="ECO:0000313" key="2">
    <source>
        <dbReference type="EMBL" id="RJE20390.1"/>
    </source>
</evidence>
<keyword evidence="3" id="KW-1185">Reference proteome</keyword>
<evidence type="ECO:0000259" key="1">
    <source>
        <dbReference type="PROSITE" id="PS51388"/>
    </source>
</evidence>
<gene>
    <name evidence="2" type="ORF">PHISCL_07286</name>
</gene>
<proteinExistence type="predicted"/>
<dbReference type="InterPro" id="IPR020850">
    <property type="entry name" value="GED_dom"/>
</dbReference>
<dbReference type="PROSITE" id="PS51388">
    <property type="entry name" value="GED"/>
    <property type="match status" value="1"/>
</dbReference>
<organism evidence="2 3">
    <name type="scientific">Aspergillus sclerotialis</name>
    <dbReference type="NCBI Taxonomy" id="2070753"/>
    <lineage>
        <taxon>Eukaryota</taxon>
        <taxon>Fungi</taxon>
        <taxon>Dikarya</taxon>
        <taxon>Ascomycota</taxon>
        <taxon>Pezizomycotina</taxon>
        <taxon>Eurotiomycetes</taxon>
        <taxon>Eurotiomycetidae</taxon>
        <taxon>Eurotiales</taxon>
        <taxon>Aspergillaceae</taxon>
        <taxon>Aspergillus</taxon>
        <taxon>Aspergillus subgen. Polypaecilum</taxon>
    </lineage>
</organism>
<reference evidence="3" key="1">
    <citation type="submission" date="2017-02" db="EMBL/GenBank/DDBJ databases">
        <authorList>
            <person name="Tafer H."/>
            <person name="Lopandic K."/>
        </authorList>
    </citation>
    <scope>NUCLEOTIDE SEQUENCE [LARGE SCALE GENOMIC DNA]</scope>
    <source>
        <strain evidence="3">CBS 366.77</strain>
    </source>
</reference>
<dbReference type="STRING" id="2070753.A0A3A2ZCP3"/>
<name>A0A3A2ZCP3_9EURO</name>
<dbReference type="OrthoDB" id="415706at2759"/>
<dbReference type="EMBL" id="MVGC01000312">
    <property type="protein sequence ID" value="RJE20390.1"/>
    <property type="molecule type" value="Genomic_DNA"/>
</dbReference>